<dbReference type="Gene3D" id="1.10.10.10">
    <property type="entry name" value="Winged helix-like DNA-binding domain superfamily/Winged helix DNA-binding domain"/>
    <property type="match status" value="1"/>
</dbReference>
<dbReference type="InterPro" id="IPR013325">
    <property type="entry name" value="RNA_pol_sigma_r2"/>
</dbReference>
<organism evidence="4 5">
    <name type="scientific">Cohnella hashimotonis</name>
    <dbReference type="NCBI Taxonomy" id="2826895"/>
    <lineage>
        <taxon>Bacteria</taxon>
        <taxon>Bacillati</taxon>
        <taxon>Bacillota</taxon>
        <taxon>Bacilli</taxon>
        <taxon>Bacillales</taxon>
        <taxon>Paenibacillaceae</taxon>
        <taxon>Cohnella</taxon>
    </lineage>
</organism>
<evidence type="ECO:0000259" key="2">
    <source>
        <dbReference type="Pfam" id="PF04542"/>
    </source>
</evidence>
<reference evidence="4" key="1">
    <citation type="submission" date="2023-04" db="EMBL/GenBank/DDBJ databases">
        <title>Comparative genomic analysis of Cohnella hashimotonis sp. nov., isolated from the International Space Station.</title>
        <authorList>
            <person name="Venkateswaran K."/>
            <person name="Simpson A."/>
        </authorList>
    </citation>
    <scope>NUCLEOTIDE SEQUENCE</scope>
    <source>
        <strain evidence="4">F6_2S_P_1</strain>
    </source>
</reference>
<dbReference type="InterPro" id="IPR052704">
    <property type="entry name" value="ECF_Sigma-70_Domain"/>
</dbReference>
<evidence type="ECO:0000313" key="5">
    <source>
        <dbReference type="Proteomes" id="UP001161691"/>
    </source>
</evidence>
<dbReference type="EMBL" id="JAGRPV010000001">
    <property type="protein sequence ID" value="MDI4648416.1"/>
    <property type="molecule type" value="Genomic_DNA"/>
</dbReference>
<dbReference type="InterPro" id="IPR007627">
    <property type="entry name" value="RNA_pol_sigma70_r2"/>
</dbReference>
<dbReference type="NCBIfam" id="NF007214">
    <property type="entry name" value="PRK09636.1"/>
    <property type="match status" value="1"/>
</dbReference>
<gene>
    <name evidence="4" type="primary">sigJ</name>
    <name evidence="4" type="ORF">KB449_25915</name>
</gene>
<sequence length="304" mass="33996">MQEQLYTKYKALLFKLAYQLTGSVSDAEDAVQDVFIKIADVPPERLAEPKAYLCKMVTNRCKDLLKSALRKREEYFGEWLPEPFPSSDDDAMESVVREDLLTYGMIVLLERLSPSERIVFVLREALGFEYKEIAQLIEKSEPNCRKLFSRASAKMGLSDEEELAQPEAEQQQWVNGFLDALKAGNVNRVLTMLDPDVVLVADGGGKVLAAAQPIVSRDLVAKFLLGPVLQSAMVGSEALMEMGHMNGQPGFVIRSKTGDILTLGLLRVEGNLIRELYLIRNPDKLRHVAQGGFSEEIGLFERLD</sequence>
<dbReference type="Proteomes" id="UP001161691">
    <property type="component" value="Unassembled WGS sequence"/>
</dbReference>
<evidence type="ECO:0000256" key="1">
    <source>
        <dbReference type="ARBA" id="ARBA00011344"/>
    </source>
</evidence>
<dbReference type="Pfam" id="PF04542">
    <property type="entry name" value="Sigma70_r2"/>
    <property type="match status" value="1"/>
</dbReference>
<protein>
    <submittedName>
        <fullName evidence="4">RNA polymerase sigma factor SigJ</fullName>
    </submittedName>
</protein>
<evidence type="ECO:0000313" key="4">
    <source>
        <dbReference type="EMBL" id="MDI4648416.1"/>
    </source>
</evidence>
<dbReference type="SUPFAM" id="SSF54427">
    <property type="entry name" value="NTF2-like"/>
    <property type="match status" value="1"/>
</dbReference>
<comment type="subunit">
    <text evidence="1">Interacts transiently with the RNA polymerase catalytic core formed by RpoA, RpoB, RpoC and RpoZ (2 alpha, 1 beta, 1 beta' and 1 omega subunit) to form the RNA polymerase holoenzyme that can initiate transcription.</text>
</comment>
<proteinExistence type="predicted"/>
<dbReference type="SUPFAM" id="SSF88946">
    <property type="entry name" value="Sigma2 domain of RNA polymerase sigma factors"/>
    <property type="match status" value="1"/>
</dbReference>
<feature type="domain" description="RNA polymerase sigma-70 region 2" evidence="2">
    <location>
        <begin position="5"/>
        <end position="68"/>
    </location>
</feature>
<dbReference type="InterPro" id="IPR014284">
    <property type="entry name" value="RNA_pol_sigma-70_dom"/>
</dbReference>
<accession>A0ABT6TNL2</accession>
<dbReference type="Gene3D" id="1.10.1740.10">
    <property type="match status" value="1"/>
</dbReference>
<dbReference type="PANTHER" id="PTHR30173">
    <property type="entry name" value="SIGMA 19 FACTOR"/>
    <property type="match status" value="1"/>
</dbReference>
<comment type="caution">
    <text evidence="4">The sequence shown here is derived from an EMBL/GenBank/DDBJ whole genome shotgun (WGS) entry which is preliminary data.</text>
</comment>
<keyword evidence="5" id="KW-1185">Reference proteome</keyword>
<dbReference type="InterPro" id="IPR013249">
    <property type="entry name" value="RNA_pol_sigma70_r4_t2"/>
</dbReference>
<dbReference type="InterPro" id="IPR036388">
    <property type="entry name" value="WH-like_DNA-bd_sf"/>
</dbReference>
<dbReference type="RefSeq" id="WP_282911133.1">
    <property type="nucleotide sequence ID" value="NZ_JAGRPV010000001.1"/>
</dbReference>
<name>A0ABT6TNL2_9BACL</name>
<dbReference type="InterPro" id="IPR032710">
    <property type="entry name" value="NTF2-like_dom_sf"/>
</dbReference>
<dbReference type="NCBIfam" id="TIGR02937">
    <property type="entry name" value="sigma70-ECF"/>
    <property type="match status" value="1"/>
</dbReference>
<feature type="domain" description="RNA polymerase sigma factor 70 region 4 type 2" evidence="3">
    <location>
        <begin position="108"/>
        <end position="155"/>
    </location>
</feature>
<dbReference type="SUPFAM" id="SSF88659">
    <property type="entry name" value="Sigma3 and sigma4 domains of RNA polymerase sigma factors"/>
    <property type="match status" value="1"/>
</dbReference>
<evidence type="ECO:0000259" key="3">
    <source>
        <dbReference type="Pfam" id="PF08281"/>
    </source>
</evidence>
<dbReference type="InterPro" id="IPR013324">
    <property type="entry name" value="RNA_pol_sigma_r3/r4-like"/>
</dbReference>
<dbReference type="Pfam" id="PF08281">
    <property type="entry name" value="Sigma70_r4_2"/>
    <property type="match status" value="1"/>
</dbReference>
<dbReference type="PANTHER" id="PTHR30173:SF36">
    <property type="entry name" value="ECF RNA POLYMERASE SIGMA FACTOR SIGJ"/>
    <property type="match status" value="1"/>
</dbReference>